<organism evidence="7 8">
    <name type="scientific">Cognatishimia activa</name>
    <dbReference type="NCBI Taxonomy" id="1715691"/>
    <lineage>
        <taxon>Bacteria</taxon>
        <taxon>Pseudomonadati</taxon>
        <taxon>Pseudomonadota</taxon>
        <taxon>Alphaproteobacteria</taxon>
        <taxon>Rhodobacterales</taxon>
        <taxon>Paracoccaceae</taxon>
        <taxon>Cognatishimia</taxon>
    </lineage>
</organism>
<dbReference type="RefSeq" id="WP_209356043.1">
    <property type="nucleotide sequence ID" value="NZ_CP060010.1"/>
</dbReference>
<dbReference type="Proteomes" id="UP000665026">
    <property type="component" value="Chromosome"/>
</dbReference>
<dbReference type="EMBL" id="CP060010">
    <property type="protein sequence ID" value="QTN35356.1"/>
    <property type="molecule type" value="Genomic_DNA"/>
</dbReference>
<dbReference type="PROSITE" id="PS51352">
    <property type="entry name" value="THIOREDOXIN_2"/>
    <property type="match status" value="1"/>
</dbReference>
<dbReference type="Pfam" id="PF08534">
    <property type="entry name" value="Redoxin"/>
    <property type="match status" value="1"/>
</dbReference>
<evidence type="ECO:0000259" key="6">
    <source>
        <dbReference type="PROSITE" id="PS51352"/>
    </source>
</evidence>
<dbReference type="GO" id="GO:0030288">
    <property type="term" value="C:outer membrane-bounded periplasmic space"/>
    <property type="evidence" value="ECO:0007669"/>
    <property type="project" value="InterPro"/>
</dbReference>
<accession>A0A975ENJ1</accession>
<proteinExistence type="inferred from homology"/>
<evidence type="ECO:0000313" key="8">
    <source>
        <dbReference type="Proteomes" id="UP000665026"/>
    </source>
</evidence>
<dbReference type="InterPro" id="IPR013766">
    <property type="entry name" value="Thioredoxin_domain"/>
</dbReference>
<dbReference type="NCBIfam" id="TIGR00385">
    <property type="entry name" value="dsbE"/>
    <property type="match status" value="1"/>
</dbReference>
<dbReference type="SUPFAM" id="SSF52833">
    <property type="entry name" value="Thioredoxin-like"/>
    <property type="match status" value="1"/>
</dbReference>
<protein>
    <submittedName>
        <fullName evidence="7">DsbE family thiol:disulfide interchange protein</fullName>
    </submittedName>
</protein>
<reference evidence="7" key="1">
    <citation type="submission" date="2020-07" db="EMBL/GenBank/DDBJ databases">
        <title>Genome sequences of bacteria associated with the marine, planktonic diatom Thalassiosira profunda strain ECT2AJA-044.</title>
        <authorList>
            <person name="Gargas C.B."/>
            <person name="Roberts W.R."/>
            <person name="Alverson A.J."/>
        </authorList>
    </citation>
    <scope>NUCLEOTIDE SEQUENCE</scope>
    <source>
        <strain evidence="7">ECT2AJA-044</strain>
    </source>
</reference>
<dbReference type="GO" id="GO:0015036">
    <property type="term" value="F:disulfide oxidoreductase activity"/>
    <property type="evidence" value="ECO:0007669"/>
    <property type="project" value="InterPro"/>
</dbReference>
<dbReference type="KEGG" id="cact:HZ995_12820"/>
<evidence type="ECO:0000256" key="1">
    <source>
        <dbReference type="ARBA" id="ARBA00004196"/>
    </source>
</evidence>
<dbReference type="InterPro" id="IPR036249">
    <property type="entry name" value="Thioredoxin-like_sf"/>
</dbReference>
<name>A0A975ENJ1_9RHOB</name>
<evidence type="ECO:0000256" key="3">
    <source>
        <dbReference type="ARBA" id="ARBA00022748"/>
    </source>
</evidence>
<dbReference type="InterPro" id="IPR050553">
    <property type="entry name" value="Thioredoxin_ResA/DsbE_sf"/>
</dbReference>
<dbReference type="InterPro" id="IPR004799">
    <property type="entry name" value="Periplasmic_diS_OxRdtase_DsbE"/>
</dbReference>
<comment type="subcellular location">
    <subcellularLocation>
        <location evidence="1">Cell envelope</location>
    </subcellularLocation>
</comment>
<evidence type="ECO:0000256" key="5">
    <source>
        <dbReference type="ARBA" id="ARBA00023284"/>
    </source>
</evidence>
<feature type="domain" description="Thioredoxin" evidence="6">
    <location>
        <begin position="37"/>
        <end position="174"/>
    </location>
</feature>
<dbReference type="Gene3D" id="3.40.30.10">
    <property type="entry name" value="Glutaredoxin"/>
    <property type="match status" value="1"/>
</dbReference>
<evidence type="ECO:0000256" key="4">
    <source>
        <dbReference type="ARBA" id="ARBA00023157"/>
    </source>
</evidence>
<evidence type="ECO:0000313" key="7">
    <source>
        <dbReference type="EMBL" id="QTN35356.1"/>
    </source>
</evidence>
<comment type="similarity">
    <text evidence="2">Belongs to the thioredoxin family. DsbE subfamily.</text>
</comment>
<dbReference type="GO" id="GO:0017004">
    <property type="term" value="P:cytochrome complex assembly"/>
    <property type="evidence" value="ECO:0007669"/>
    <property type="project" value="UniProtKB-KW"/>
</dbReference>
<dbReference type="InterPro" id="IPR013740">
    <property type="entry name" value="Redoxin"/>
</dbReference>
<evidence type="ECO:0000256" key="2">
    <source>
        <dbReference type="ARBA" id="ARBA00007758"/>
    </source>
</evidence>
<keyword evidence="5" id="KW-0676">Redox-active center</keyword>
<keyword evidence="4" id="KW-1015">Disulfide bond</keyword>
<sequence>MARISPLMIAPPAIFLGLATLFFVGMQRDNPDELPSAMVGRQAPEVAVAPVSYAETFDASDLRSGELTMVNFWASWCAPCRTEHPTLMQLKDSGIKIMGVNYKDNEGNAAGFIEELGDPFAKGGADPNGRMALEWGVYGVPETYIIDEDGTVLMRIAGPLTQREMAARVQPLLDAR</sequence>
<dbReference type="AlphaFoldDB" id="A0A975ENJ1"/>
<dbReference type="InterPro" id="IPR017937">
    <property type="entry name" value="Thioredoxin_CS"/>
</dbReference>
<gene>
    <name evidence="7" type="ORF">HZ995_12820</name>
</gene>
<dbReference type="PANTHER" id="PTHR42852:SF6">
    <property type="entry name" value="THIOL:DISULFIDE INTERCHANGE PROTEIN DSBE"/>
    <property type="match status" value="1"/>
</dbReference>
<dbReference type="PROSITE" id="PS00194">
    <property type="entry name" value="THIOREDOXIN_1"/>
    <property type="match status" value="1"/>
</dbReference>
<keyword evidence="3" id="KW-0201">Cytochrome c-type biogenesis</keyword>
<dbReference type="PANTHER" id="PTHR42852">
    <property type="entry name" value="THIOL:DISULFIDE INTERCHANGE PROTEIN DSBE"/>
    <property type="match status" value="1"/>
</dbReference>
<dbReference type="CDD" id="cd03010">
    <property type="entry name" value="TlpA_like_DsbE"/>
    <property type="match status" value="1"/>
</dbReference>